<keyword evidence="1" id="KW-0472">Membrane</keyword>
<keyword evidence="1" id="KW-1133">Transmembrane helix</keyword>
<evidence type="ECO:0008006" key="4">
    <source>
        <dbReference type="Google" id="ProtNLM"/>
    </source>
</evidence>
<evidence type="ECO:0000256" key="1">
    <source>
        <dbReference type="SAM" id="Phobius"/>
    </source>
</evidence>
<dbReference type="Proteomes" id="UP000077407">
    <property type="component" value="Unassembled WGS sequence"/>
</dbReference>
<dbReference type="AlphaFoldDB" id="A0A170NKS4"/>
<evidence type="ECO:0000313" key="3">
    <source>
        <dbReference type="Proteomes" id="UP000077407"/>
    </source>
</evidence>
<reference evidence="2 3" key="1">
    <citation type="journal article" date="2015" name="Biotechnol. Bioeng.">
        <title>Genome sequence and phenotypic characterization of Caulobacter segnis.</title>
        <authorList>
            <person name="Patel S."/>
            <person name="Fletcher B."/>
            <person name="Scott D.C."/>
            <person name="Ely B."/>
        </authorList>
    </citation>
    <scope>NUCLEOTIDE SEQUENCE [LARGE SCALE GENOMIC DNA]</scope>
    <source>
        <strain evidence="2 3">ERI-2</strain>
    </source>
</reference>
<evidence type="ECO:0000313" key="2">
    <source>
        <dbReference type="EMBL" id="OAA91277.1"/>
    </source>
</evidence>
<organism evidence="2 3">
    <name type="scientific">Clostridium ljungdahlii</name>
    <dbReference type="NCBI Taxonomy" id="1538"/>
    <lineage>
        <taxon>Bacteria</taxon>
        <taxon>Bacillati</taxon>
        <taxon>Bacillota</taxon>
        <taxon>Clostridia</taxon>
        <taxon>Eubacteriales</taxon>
        <taxon>Clostridiaceae</taxon>
        <taxon>Clostridium</taxon>
    </lineage>
</organism>
<proteinExistence type="predicted"/>
<dbReference type="EMBL" id="LITT01000007">
    <property type="protein sequence ID" value="OAA91277.1"/>
    <property type="molecule type" value="Genomic_DNA"/>
</dbReference>
<feature type="transmembrane region" description="Helical" evidence="1">
    <location>
        <begin position="33"/>
        <end position="52"/>
    </location>
</feature>
<keyword evidence="1" id="KW-0812">Transmembrane</keyword>
<dbReference type="RefSeq" id="WP_063554431.1">
    <property type="nucleotide sequence ID" value="NZ_LITT01000007.1"/>
</dbReference>
<comment type="caution">
    <text evidence="2">The sequence shown here is derived from an EMBL/GenBank/DDBJ whole genome shotgun (WGS) entry which is preliminary data.</text>
</comment>
<accession>A0A170NKS4</accession>
<feature type="transmembrane region" description="Helical" evidence="1">
    <location>
        <begin position="58"/>
        <end position="77"/>
    </location>
</feature>
<sequence>MDMQNRFWNRMVQIKFEILYFNEYIEQSGKFDICVNTFTAITSSGSIAGWAIWNNLKFIWAILIAMTQVITVIKSYLPYHKRVEFLSKLCFELSGLFINCEHLWYDVSNGSLTNNEINDKLRDIQIKEDKIKNKYLGSNILPLKNKLETKANIKLKEYFNKYY</sequence>
<protein>
    <recommendedName>
        <fullName evidence="4">SMODS and SLOG-associating 2TM effector domain-containing protein</fullName>
    </recommendedName>
</protein>
<name>A0A170NKS4_9CLOT</name>
<dbReference type="PATRIC" id="fig|1538.10.peg.1341"/>
<dbReference type="OrthoDB" id="1431060at2"/>
<gene>
    <name evidence="2" type="ORF">WY13_00842</name>
</gene>